<name>A0A9W8G5H7_9FUNG</name>
<reference evidence="1" key="1">
    <citation type="submission" date="2022-07" db="EMBL/GenBank/DDBJ databases">
        <title>Phylogenomic reconstructions and comparative analyses of Kickxellomycotina fungi.</title>
        <authorList>
            <person name="Reynolds N.K."/>
            <person name="Stajich J.E."/>
            <person name="Barry K."/>
            <person name="Grigoriev I.V."/>
            <person name="Crous P."/>
            <person name="Smith M.E."/>
        </authorList>
    </citation>
    <scope>NUCLEOTIDE SEQUENCE</scope>
    <source>
        <strain evidence="1">NRRL 3115</strain>
    </source>
</reference>
<sequence length="121" mass="13854">MKQLLRVFAINPLNRQQDFEMRTGAQVKVDYFLKKTMAMMGLKGSYSLHCLHTDLSTIKLDTEKMLAEYATDSMYLMIVEEKNMVKVTSQTKPQASCKENGNKNEFKHSDANLVLSQQPIC</sequence>
<proteinExistence type="predicted"/>
<evidence type="ECO:0000313" key="2">
    <source>
        <dbReference type="Proteomes" id="UP001151518"/>
    </source>
</evidence>
<organism evidence="1 2">
    <name type="scientific">Coemansia spiralis</name>
    <dbReference type="NCBI Taxonomy" id="417178"/>
    <lineage>
        <taxon>Eukaryota</taxon>
        <taxon>Fungi</taxon>
        <taxon>Fungi incertae sedis</taxon>
        <taxon>Zoopagomycota</taxon>
        <taxon>Kickxellomycotina</taxon>
        <taxon>Kickxellomycetes</taxon>
        <taxon>Kickxellales</taxon>
        <taxon>Kickxellaceae</taxon>
        <taxon>Coemansia</taxon>
    </lineage>
</organism>
<dbReference type="EMBL" id="JANBTW010000070">
    <property type="protein sequence ID" value="KAJ2673273.1"/>
    <property type="molecule type" value="Genomic_DNA"/>
</dbReference>
<accession>A0A9W8G5H7</accession>
<dbReference type="AlphaFoldDB" id="A0A9W8G5H7"/>
<protein>
    <submittedName>
        <fullName evidence="1">Uncharacterized protein</fullName>
    </submittedName>
</protein>
<dbReference type="Proteomes" id="UP001151518">
    <property type="component" value="Unassembled WGS sequence"/>
</dbReference>
<gene>
    <name evidence="1" type="ORF">GGI25_004792</name>
</gene>
<evidence type="ECO:0000313" key="1">
    <source>
        <dbReference type="EMBL" id="KAJ2673273.1"/>
    </source>
</evidence>
<comment type="caution">
    <text evidence="1">The sequence shown here is derived from an EMBL/GenBank/DDBJ whole genome shotgun (WGS) entry which is preliminary data.</text>
</comment>